<dbReference type="InterPro" id="IPR001680">
    <property type="entry name" value="WD40_rpt"/>
</dbReference>
<accession>A0A165Q5P8</accession>
<dbReference type="SUPFAM" id="SSF50978">
    <property type="entry name" value="WD40 repeat-like"/>
    <property type="match status" value="1"/>
</dbReference>
<evidence type="ECO:0000256" key="1">
    <source>
        <dbReference type="ARBA" id="ARBA00022574"/>
    </source>
</evidence>
<evidence type="ECO:0000256" key="2">
    <source>
        <dbReference type="ARBA" id="ARBA00022737"/>
    </source>
</evidence>
<dbReference type="InterPro" id="IPR036322">
    <property type="entry name" value="WD40_repeat_dom_sf"/>
</dbReference>
<keyword evidence="2" id="KW-0677">Repeat</keyword>
<dbReference type="InterPro" id="IPR015943">
    <property type="entry name" value="WD40/YVTN_repeat-like_dom_sf"/>
</dbReference>
<dbReference type="Proteomes" id="UP000076727">
    <property type="component" value="Unassembled WGS sequence"/>
</dbReference>
<dbReference type="PROSITE" id="PS50082">
    <property type="entry name" value="WD_REPEATS_2"/>
    <property type="match status" value="2"/>
</dbReference>
<proteinExistence type="predicted"/>
<dbReference type="InterPro" id="IPR019775">
    <property type="entry name" value="WD40_repeat_CS"/>
</dbReference>
<evidence type="ECO:0000313" key="5">
    <source>
        <dbReference type="EMBL" id="KZT69040.1"/>
    </source>
</evidence>
<keyword evidence="1 3" id="KW-0853">WD repeat</keyword>
<feature type="region of interest" description="Disordered" evidence="4">
    <location>
        <begin position="372"/>
        <end position="413"/>
    </location>
</feature>
<dbReference type="InterPro" id="IPR053299">
    <property type="entry name" value="ASTRA_WD_repeat"/>
</dbReference>
<dbReference type="OrthoDB" id="6262491at2759"/>
<sequence length="413" mass="45599">MPQTSNSESATLFRSEAELILQESRKRKAERTKTLGSPIETPGKALGIEIRGNEAWIAENTTVARVVDLETGKTVHLFRGHTAPLTCLAFFTGNFTPGSGDVMVTGSWDNTIKLWNTDTKALISSTDAHSDFVKALLVIPSLRLLVSSSSDKIVRLWDISTYDDGKPLRSVGSISAHTRPVEAMTFRTISDRSIVLYTADTMGIIRVWDVSQDTQSARCQIVQQEELNYHRTGINEMLYGEGQLWTASTDETVQVRLHPAPASPAKPIPPITHPAAVKAILPLSLTFLGEPYLLTGAGDIIRVYDVSTLEEPELIREVDAHWHDVIALRLWMRTTPVEGAEGKLQVEPWIVSTSLDGTIRKWRLSELLAPPLPASKVTTPKPEPKATPDVPPSDGYQMSEEEERELAELMGED</sequence>
<gene>
    <name evidence="5" type="ORF">DAEQUDRAFT_691601</name>
</gene>
<protein>
    <submittedName>
        <fullName evidence="5">WD40 repeat-like protein</fullName>
    </submittedName>
</protein>
<dbReference type="PROSITE" id="PS50294">
    <property type="entry name" value="WD_REPEATS_REGION"/>
    <property type="match status" value="2"/>
</dbReference>
<keyword evidence="6" id="KW-1185">Reference proteome</keyword>
<dbReference type="AlphaFoldDB" id="A0A165Q5P8"/>
<evidence type="ECO:0000256" key="3">
    <source>
        <dbReference type="PROSITE-ProRule" id="PRU00221"/>
    </source>
</evidence>
<reference evidence="5 6" key="1">
    <citation type="journal article" date="2016" name="Mol. Biol. Evol.">
        <title>Comparative Genomics of Early-Diverging Mushroom-Forming Fungi Provides Insights into the Origins of Lignocellulose Decay Capabilities.</title>
        <authorList>
            <person name="Nagy L.G."/>
            <person name="Riley R."/>
            <person name="Tritt A."/>
            <person name="Adam C."/>
            <person name="Daum C."/>
            <person name="Floudas D."/>
            <person name="Sun H."/>
            <person name="Yadav J.S."/>
            <person name="Pangilinan J."/>
            <person name="Larsson K.H."/>
            <person name="Matsuura K."/>
            <person name="Barry K."/>
            <person name="Labutti K."/>
            <person name="Kuo R."/>
            <person name="Ohm R.A."/>
            <person name="Bhattacharya S.S."/>
            <person name="Shirouzu T."/>
            <person name="Yoshinaga Y."/>
            <person name="Martin F.M."/>
            <person name="Grigoriev I.V."/>
            <person name="Hibbett D.S."/>
        </authorList>
    </citation>
    <scope>NUCLEOTIDE SEQUENCE [LARGE SCALE GENOMIC DNA]</scope>
    <source>
        <strain evidence="5 6">L-15889</strain>
    </source>
</reference>
<dbReference type="STRING" id="1314783.A0A165Q5P8"/>
<feature type="repeat" description="WD" evidence="3">
    <location>
        <begin position="126"/>
        <end position="161"/>
    </location>
</feature>
<evidence type="ECO:0000313" key="6">
    <source>
        <dbReference type="Proteomes" id="UP000076727"/>
    </source>
</evidence>
<dbReference type="PROSITE" id="PS00678">
    <property type="entry name" value="WD_REPEATS_1"/>
    <property type="match status" value="2"/>
</dbReference>
<feature type="repeat" description="WD" evidence="3">
    <location>
        <begin position="78"/>
        <end position="125"/>
    </location>
</feature>
<dbReference type="InterPro" id="IPR020472">
    <property type="entry name" value="WD40_PAC1"/>
</dbReference>
<organism evidence="5 6">
    <name type="scientific">Daedalea quercina L-15889</name>
    <dbReference type="NCBI Taxonomy" id="1314783"/>
    <lineage>
        <taxon>Eukaryota</taxon>
        <taxon>Fungi</taxon>
        <taxon>Dikarya</taxon>
        <taxon>Basidiomycota</taxon>
        <taxon>Agaricomycotina</taxon>
        <taxon>Agaricomycetes</taxon>
        <taxon>Polyporales</taxon>
        <taxon>Fomitopsis</taxon>
    </lineage>
</organism>
<dbReference type="PANTHER" id="PTHR44156">
    <property type="entry name" value="SUPERNUMERARY LIMBS, ISOFORM B-RELATED"/>
    <property type="match status" value="1"/>
</dbReference>
<dbReference type="Pfam" id="PF00400">
    <property type="entry name" value="WD40"/>
    <property type="match status" value="2"/>
</dbReference>
<dbReference type="PRINTS" id="PR00320">
    <property type="entry name" value="GPROTEINBRPT"/>
</dbReference>
<feature type="compositionally biased region" description="Acidic residues" evidence="4">
    <location>
        <begin position="399"/>
        <end position="413"/>
    </location>
</feature>
<dbReference type="EMBL" id="KV429061">
    <property type="protein sequence ID" value="KZT69040.1"/>
    <property type="molecule type" value="Genomic_DNA"/>
</dbReference>
<dbReference type="SMART" id="SM00320">
    <property type="entry name" value="WD40"/>
    <property type="match status" value="4"/>
</dbReference>
<name>A0A165Q5P8_9APHY</name>
<evidence type="ECO:0000256" key="4">
    <source>
        <dbReference type="SAM" id="MobiDB-lite"/>
    </source>
</evidence>
<dbReference type="Gene3D" id="2.130.10.10">
    <property type="entry name" value="YVTN repeat-like/Quinoprotein amine dehydrogenase"/>
    <property type="match status" value="2"/>
</dbReference>